<dbReference type="Proteomes" id="UP001054945">
    <property type="component" value="Unassembled WGS sequence"/>
</dbReference>
<comment type="caution">
    <text evidence="2">The sequence shown here is derived from an EMBL/GenBank/DDBJ whole genome shotgun (WGS) entry which is preliminary data.</text>
</comment>
<organism evidence="2 3">
    <name type="scientific">Caerostris extrusa</name>
    <name type="common">Bark spider</name>
    <name type="synonym">Caerostris bankana</name>
    <dbReference type="NCBI Taxonomy" id="172846"/>
    <lineage>
        <taxon>Eukaryota</taxon>
        <taxon>Metazoa</taxon>
        <taxon>Ecdysozoa</taxon>
        <taxon>Arthropoda</taxon>
        <taxon>Chelicerata</taxon>
        <taxon>Arachnida</taxon>
        <taxon>Araneae</taxon>
        <taxon>Araneomorphae</taxon>
        <taxon>Entelegynae</taxon>
        <taxon>Araneoidea</taxon>
        <taxon>Araneidae</taxon>
        <taxon>Caerostris</taxon>
    </lineage>
</organism>
<name>A0AAV4SE32_CAEEX</name>
<feature type="compositionally biased region" description="Basic and acidic residues" evidence="1">
    <location>
        <begin position="21"/>
        <end position="36"/>
    </location>
</feature>
<evidence type="ECO:0000256" key="1">
    <source>
        <dbReference type="SAM" id="MobiDB-lite"/>
    </source>
</evidence>
<sequence>MTDTRNKELIKHGASVHITNARREGGTGKGGEEQHEQPNPPAVQRCAANDAHGSDHRRGGIIGMRCRFEWSGNRRGEQLKGPEEKIIVFCCSSQ</sequence>
<reference evidence="2 3" key="1">
    <citation type="submission" date="2021-06" db="EMBL/GenBank/DDBJ databases">
        <title>Caerostris extrusa draft genome.</title>
        <authorList>
            <person name="Kono N."/>
            <person name="Arakawa K."/>
        </authorList>
    </citation>
    <scope>NUCLEOTIDE SEQUENCE [LARGE SCALE GENOMIC DNA]</scope>
</reference>
<evidence type="ECO:0000313" key="2">
    <source>
        <dbReference type="EMBL" id="GIY31945.1"/>
    </source>
</evidence>
<proteinExistence type="predicted"/>
<accession>A0AAV4SE32</accession>
<dbReference type="AlphaFoldDB" id="A0AAV4SE32"/>
<feature type="region of interest" description="Disordered" evidence="1">
    <location>
        <begin position="1"/>
        <end position="59"/>
    </location>
</feature>
<feature type="compositionally biased region" description="Basic and acidic residues" evidence="1">
    <location>
        <begin position="1"/>
        <end position="11"/>
    </location>
</feature>
<keyword evidence="3" id="KW-1185">Reference proteome</keyword>
<dbReference type="EMBL" id="BPLR01009437">
    <property type="protein sequence ID" value="GIY31945.1"/>
    <property type="molecule type" value="Genomic_DNA"/>
</dbReference>
<gene>
    <name evidence="2" type="ORF">CEXT_693831</name>
</gene>
<protein>
    <submittedName>
        <fullName evidence="2">Uncharacterized protein</fullName>
    </submittedName>
</protein>
<evidence type="ECO:0000313" key="3">
    <source>
        <dbReference type="Proteomes" id="UP001054945"/>
    </source>
</evidence>